<keyword evidence="4 7" id="KW-1133">Transmembrane helix</keyword>
<dbReference type="Proteomes" id="UP000799324">
    <property type="component" value="Unassembled WGS sequence"/>
</dbReference>
<evidence type="ECO:0000259" key="8">
    <source>
        <dbReference type="Pfam" id="PF01569"/>
    </source>
</evidence>
<evidence type="ECO:0000256" key="3">
    <source>
        <dbReference type="ARBA" id="ARBA00022692"/>
    </source>
</evidence>
<evidence type="ECO:0000256" key="2">
    <source>
        <dbReference type="ARBA" id="ARBA00008816"/>
    </source>
</evidence>
<dbReference type="OrthoDB" id="10030083at2759"/>
<name>A0A6A6SS17_9PLEO</name>
<dbReference type="InterPro" id="IPR043216">
    <property type="entry name" value="PAP-like"/>
</dbReference>
<dbReference type="GO" id="GO:0046839">
    <property type="term" value="P:phospholipid dephosphorylation"/>
    <property type="evidence" value="ECO:0007669"/>
    <property type="project" value="TreeGrafter"/>
</dbReference>
<dbReference type="InterPro" id="IPR036938">
    <property type="entry name" value="PAP2/HPO_sf"/>
</dbReference>
<dbReference type="GO" id="GO:0016020">
    <property type="term" value="C:membrane"/>
    <property type="evidence" value="ECO:0007669"/>
    <property type="project" value="UniProtKB-SubCell"/>
</dbReference>
<evidence type="ECO:0000256" key="7">
    <source>
        <dbReference type="SAM" id="Phobius"/>
    </source>
</evidence>
<evidence type="ECO:0000256" key="5">
    <source>
        <dbReference type="ARBA" id="ARBA00023136"/>
    </source>
</evidence>
<sequence length="293" mass="32905">MLPILFGSILALSKVVDYWHHWYDVLVGAIIGTVFAVLSYRAVYWSVWDWRYNHIPLPYYFADTGLPSRPLPYAHPPPNPSASTTTPQPDPIYRKLTAINFAGWQNRHSPSFRSPDRSDLSSGPNQNQQHPASHLDGVQDLQLPPPSGFSLLDSLHNRRSTIQLVPDMQFEHSSPAELMQMQIEAEREGLEDKRKRLEIERMGSVETARSVSRRDVRRDGDEVEGHHGNGSGSGNRYGNENDNRDGNGADSASASGSGVPQRGPSINFSRRTLSSGTVRRNPDDSWWSVRRTH</sequence>
<evidence type="ECO:0000313" key="9">
    <source>
        <dbReference type="EMBL" id="KAF2649817.1"/>
    </source>
</evidence>
<dbReference type="InterPro" id="IPR000326">
    <property type="entry name" value="PAP2/HPO"/>
</dbReference>
<dbReference type="Pfam" id="PF01569">
    <property type="entry name" value="PAP2"/>
    <property type="match status" value="1"/>
</dbReference>
<feature type="compositionally biased region" description="Polar residues" evidence="6">
    <location>
        <begin position="264"/>
        <end position="278"/>
    </location>
</feature>
<proteinExistence type="inferred from homology"/>
<evidence type="ECO:0000256" key="1">
    <source>
        <dbReference type="ARBA" id="ARBA00004141"/>
    </source>
</evidence>
<feature type="compositionally biased region" description="Low complexity" evidence="6">
    <location>
        <begin position="248"/>
        <end position="258"/>
    </location>
</feature>
<dbReference type="SUPFAM" id="SSF48317">
    <property type="entry name" value="Acid phosphatase/Vanadium-dependent haloperoxidase"/>
    <property type="match status" value="1"/>
</dbReference>
<feature type="compositionally biased region" description="Polar residues" evidence="6">
    <location>
        <begin position="120"/>
        <end position="131"/>
    </location>
</feature>
<keyword evidence="3 7" id="KW-0812">Transmembrane</keyword>
<feature type="domain" description="Phosphatidic acid phosphatase type 2/haloperoxidase" evidence="8">
    <location>
        <begin position="2"/>
        <end position="46"/>
    </location>
</feature>
<feature type="region of interest" description="Disordered" evidence="6">
    <location>
        <begin position="110"/>
        <end position="148"/>
    </location>
</feature>
<dbReference type="EMBL" id="MU004478">
    <property type="protein sequence ID" value="KAF2649817.1"/>
    <property type="molecule type" value="Genomic_DNA"/>
</dbReference>
<evidence type="ECO:0000313" key="10">
    <source>
        <dbReference type="Proteomes" id="UP000799324"/>
    </source>
</evidence>
<dbReference type="PANTHER" id="PTHR10165">
    <property type="entry name" value="LIPID PHOSPHATE PHOSPHATASE"/>
    <property type="match status" value="1"/>
</dbReference>
<dbReference type="Gene3D" id="1.20.144.10">
    <property type="entry name" value="Phosphatidic acid phosphatase type 2/haloperoxidase"/>
    <property type="match status" value="1"/>
</dbReference>
<organism evidence="9 10">
    <name type="scientific">Lophiostoma macrostomum CBS 122681</name>
    <dbReference type="NCBI Taxonomy" id="1314788"/>
    <lineage>
        <taxon>Eukaryota</taxon>
        <taxon>Fungi</taxon>
        <taxon>Dikarya</taxon>
        <taxon>Ascomycota</taxon>
        <taxon>Pezizomycotina</taxon>
        <taxon>Dothideomycetes</taxon>
        <taxon>Pleosporomycetidae</taxon>
        <taxon>Pleosporales</taxon>
        <taxon>Lophiostomataceae</taxon>
        <taxon>Lophiostoma</taxon>
    </lineage>
</organism>
<feature type="region of interest" description="Disordered" evidence="6">
    <location>
        <begin position="194"/>
        <end position="293"/>
    </location>
</feature>
<feature type="compositionally biased region" description="Basic and acidic residues" evidence="6">
    <location>
        <begin position="212"/>
        <end position="227"/>
    </location>
</feature>
<protein>
    <recommendedName>
        <fullName evidence="8">Phosphatidic acid phosphatase type 2/haloperoxidase domain-containing protein</fullName>
    </recommendedName>
</protein>
<evidence type="ECO:0000256" key="6">
    <source>
        <dbReference type="SAM" id="MobiDB-lite"/>
    </source>
</evidence>
<dbReference type="AlphaFoldDB" id="A0A6A6SS17"/>
<dbReference type="GO" id="GO:0006644">
    <property type="term" value="P:phospholipid metabolic process"/>
    <property type="evidence" value="ECO:0007669"/>
    <property type="project" value="InterPro"/>
</dbReference>
<feature type="compositionally biased region" description="Basic and acidic residues" evidence="6">
    <location>
        <begin position="194"/>
        <end position="203"/>
    </location>
</feature>
<feature type="transmembrane region" description="Helical" evidence="7">
    <location>
        <begin position="23"/>
        <end position="43"/>
    </location>
</feature>
<evidence type="ECO:0000256" key="4">
    <source>
        <dbReference type="ARBA" id="ARBA00022989"/>
    </source>
</evidence>
<comment type="similarity">
    <text evidence="2">Belongs to the PA-phosphatase related phosphoesterase family.</text>
</comment>
<dbReference type="GO" id="GO:0008195">
    <property type="term" value="F:phosphatidate phosphatase activity"/>
    <property type="evidence" value="ECO:0007669"/>
    <property type="project" value="TreeGrafter"/>
</dbReference>
<keyword evidence="5 7" id="KW-0472">Membrane</keyword>
<comment type="subcellular location">
    <subcellularLocation>
        <location evidence="1">Membrane</location>
        <topology evidence="1">Multi-pass membrane protein</topology>
    </subcellularLocation>
</comment>
<accession>A0A6A6SS17</accession>
<keyword evidence="10" id="KW-1185">Reference proteome</keyword>
<reference evidence="9" key="1">
    <citation type="journal article" date="2020" name="Stud. Mycol.">
        <title>101 Dothideomycetes genomes: a test case for predicting lifestyles and emergence of pathogens.</title>
        <authorList>
            <person name="Haridas S."/>
            <person name="Albert R."/>
            <person name="Binder M."/>
            <person name="Bloem J."/>
            <person name="Labutti K."/>
            <person name="Salamov A."/>
            <person name="Andreopoulos B."/>
            <person name="Baker S."/>
            <person name="Barry K."/>
            <person name="Bills G."/>
            <person name="Bluhm B."/>
            <person name="Cannon C."/>
            <person name="Castanera R."/>
            <person name="Culley D."/>
            <person name="Daum C."/>
            <person name="Ezra D."/>
            <person name="Gonzalez J."/>
            <person name="Henrissat B."/>
            <person name="Kuo A."/>
            <person name="Liang C."/>
            <person name="Lipzen A."/>
            <person name="Lutzoni F."/>
            <person name="Magnuson J."/>
            <person name="Mondo S."/>
            <person name="Nolan M."/>
            <person name="Ohm R."/>
            <person name="Pangilinan J."/>
            <person name="Park H.-J."/>
            <person name="Ramirez L."/>
            <person name="Alfaro M."/>
            <person name="Sun H."/>
            <person name="Tritt A."/>
            <person name="Yoshinaga Y."/>
            <person name="Zwiers L.-H."/>
            <person name="Turgeon B."/>
            <person name="Goodwin S."/>
            <person name="Spatafora J."/>
            <person name="Crous P."/>
            <person name="Grigoriev I."/>
        </authorList>
    </citation>
    <scope>NUCLEOTIDE SEQUENCE</scope>
    <source>
        <strain evidence="9">CBS 122681</strain>
    </source>
</reference>
<dbReference type="PANTHER" id="PTHR10165:SF84">
    <property type="entry name" value="PHOSPHATIDIC ACID PHOSPHATASE BETA"/>
    <property type="match status" value="1"/>
</dbReference>
<gene>
    <name evidence="9" type="ORF">K491DRAFT_170403</name>
</gene>